<evidence type="ECO:0000313" key="2">
    <source>
        <dbReference type="Proteomes" id="UP001057402"/>
    </source>
</evidence>
<name>A0ACB9R1C0_9MYRT</name>
<organism evidence="1 2">
    <name type="scientific">Melastoma candidum</name>
    <dbReference type="NCBI Taxonomy" id="119954"/>
    <lineage>
        <taxon>Eukaryota</taxon>
        <taxon>Viridiplantae</taxon>
        <taxon>Streptophyta</taxon>
        <taxon>Embryophyta</taxon>
        <taxon>Tracheophyta</taxon>
        <taxon>Spermatophyta</taxon>
        <taxon>Magnoliopsida</taxon>
        <taxon>eudicotyledons</taxon>
        <taxon>Gunneridae</taxon>
        <taxon>Pentapetalae</taxon>
        <taxon>rosids</taxon>
        <taxon>malvids</taxon>
        <taxon>Myrtales</taxon>
        <taxon>Melastomataceae</taxon>
        <taxon>Melastomatoideae</taxon>
        <taxon>Melastomateae</taxon>
        <taxon>Melastoma</taxon>
    </lineage>
</organism>
<reference evidence="2" key="1">
    <citation type="journal article" date="2023" name="Front. Plant Sci.">
        <title>Chromosomal-level genome assembly of Melastoma candidum provides insights into trichome evolution.</title>
        <authorList>
            <person name="Zhong Y."/>
            <person name="Wu W."/>
            <person name="Sun C."/>
            <person name="Zou P."/>
            <person name="Liu Y."/>
            <person name="Dai S."/>
            <person name="Zhou R."/>
        </authorList>
    </citation>
    <scope>NUCLEOTIDE SEQUENCE [LARGE SCALE GENOMIC DNA]</scope>
</reference>
<comment type="caution">
    <text evidence="1">The sequence shown here is derived from an EMBL/GenBank/DDBJ whole genome shotgun (WGS) entry which is preliminary data.</text>
</comment>
<keyword evidence="2" id="KW-1185">Reference proteome</keyword>
<dbReference type="EMBL" id="CM042883">
    <property type="protein sequence ID" value="KAI4372056.1"/>
    <property type="molecule type" value="Genomic_DNA"/>
</dbReference>
<sequence length="116" mass="12233">MEGFSCDLELGLRLGVSHVGAEETRRAATNEAATGSGGQLTILYKGDVCVCDNVSEAKAKAIMLLAGSGGRQQGSGATMEISCGDTADSALMMKRSLQRFLEKRKTRMQRSSGCPN</sequence>
<dbReference type="Proteomes" id="UP001057402">
    <property type="component" value="Chromosome 4"/>
</dbReference>
<gene>
    <name evidence="1" type="ORF">MLD38_010340</name>
</gene>
<accession>A0ACB9R1C0</accession>
<proteinExistence type="predicted"/>
<protein>
    <submittedName>
        <fullName evidence="1">Uncharacterized protein</fullName>
    </submittedName>
</protein>
<evidence type="ECO:0000313" key="1">
    <source>
        <dbReference type="EMBL" id="KAI4372056.1"/>
    </source>
</evidence>